<dbReference type="PROSITE" id="PS00018">
    <property type="entry name" value="EF_HAND_1"/>
    <property type="match status" value="1"/>
</dbReference>
<name>A0A7R9GC40_9CRUS</name>
<feature type="compositionally biased region" description="Basic and acidic residues" evidence="8">
    <location>
        <begin position="216"/>
        <end position="225"/>
    </location>
</feature>
<dbReference type="GO" id="GO:0031640">
    <property type="term" value="P:killing of cells of another organism"/>
    <property type="evidence" value="ECO:0007669"/>
    <property type="project" value="UniProtKB-KW"/>
</dbReference>
<dbReference type="Proteomes" id="UP000678499">
    <property type="component" value="Unassembled WGS sequence"/>
</dbReference>
<dbReference type="EMBL" id="OA882427">
    <property type="protein sequence ID" value="CAD7275294.1"/>
    <property type="molecule type" value="Genomic_DNA"/>
</dbReference>
<feature type="compositionally biased region" description="Polar residues" evidence="8">
    <location>
        <begin position="794"/>
        <end position="806"/>
    </location>
</feature>
<feature type="disulfide bond" evidence="7">
    <location>
        <begin position="1052"/>
        <end position="1058"/>
    </location>
</feature>
<organism evidence="9">
    <name type="scientific">Notodromas monacha</name>
    <dbReference type="NCBI Taxonomy" id="399045"/>
    <lineage>
        <taxon>Eukaryota</taxon>
        <taxon>Metazoa</taxon>
        <taxon>Ecdysozoa</taxon>
        <taxon>Arthropoda</taxon>
        <taxon>Crustacea</taxon>
        <taxon>Oligostraca</taxon>
        <taxon>Ostracoda</taxon>
        <taxon>Podocopa</taxon>
        <taxon>Podocopida</taxon>
        <taxon>Cypridocopina</taxon>
        <taxon>Cypridoidea</taxon>
        <taxon>Cyprididae</taxon>
        <taxon>Notodromas</taxon>
    </lineage>
</organism>
<feature type="region of interest" description="Disordered" evidence="8">
    <location>
        <begin position="699"/>
        <end position="726"/>
    </location>
</feature>
<evidence type="ECO:0000256" key="3">
    <source>
        <dbReference type="ARBA" id="ARBA00022529"/>
    </source>
</evidence>
<protein>
    <recommendedName>
        <fullName evidence="2">lysozyme</fullName>
        <ecNumber evidence="2">3.2.1.17</ecNumber>
    </recommendedName>
</protein>
<comment type="catalytic activity">
    <reaction evidence="1">
        <text>Hydrolysis of (1-&gt;4)-beta-linkages between N-acetylmuramic acid and N-acetyl-D-glucosamine residues in a peptidoglycan and between N-acetyl-D-glucosamine residues in chitodextrins.</text>
        <dbReference type="EC" id="3.2.1.17"/>
    </reaction>
</comment>
<dbReference type="FunFam" id="1.10.530.10:FF:000019">
    <property type="entry name" value="lysozyme"/>
    <property type="match status" value="1"/>
</dbReference>
<keyword evidence="6" id="KW-0326">Glycosidase</keyword>
<dbReference type="OrthoDB" id="6337871at2759"/>
<keyword evidence="3" id="KW-0929">Antimicrobial</keyword>
<keyword evidence="5" id="KW-0378">Hydrolase</keyword>
<feature type="region of interest" description="Disordered" evidence="8">
    <location>
        <begin position="157"/>
        <end position="176"/>
    </location>
</feature>
<evidence type="ECO:0000256" key="5">
    <source>
        <dbReference type="ARBA" id="ARBA00022801"/>
    </source>
</evidence>
<feature type="region of interest" description="Disordered" evidence="8">
    <location>
        <begin position="207"/>
        <end position="229"/>
    </location>
</feature>
<dbReference type="GO" id="GO:0003796">
    <property type="term" value="F:lysozyme activity"/>
    <property type="evidence" value="ECO:0007669"/>
    <property type="project" value="UniProtKB-EC"/>
</dbReference>
<proteinExistence type="predicted"/>
<dbReference type="CDD" id="cd16890">
    <property type="entry name" value="lyz_i"/>
    <property type="match status" value="1"/>
</dbReference>
<evidence type="ECO:0000256" key="1">
    <source>
        <dbReference type="ARBA" id="ARBA00000632"/>
    </source>
</evidence>
<dbReference type="InterPro" id="IPR008597">
    <property type="entry name" value="Invert_lysozyme"/>
</dbReference>
<dbReference type="PANTHER" id="PTHR11195">
    <property type="entry name" value="DESTABILASE-RELATED"/>
    <property type="match status" value="1"/>
</dbReference>
<feature type="disulfide bond" evidence="7">
    <location>
        <begin position="1001"/>
        <end position="1007"/>
    </location>
</feature>
<sequence>MNRIKDRDALGGQPEAFDLRNTVRNVCAQGQERFSLFPGNNECTYNHILLRVSEYFAEVFVSRLLVTAHTRQSSVLGASRLQQFAVARSGACSNETDRFENLKIARHLSEDFHPHDSRTNRKSRIPRDSWFPEHENLILKKSNYCLLWVIPKELQEDPSPGEKSLDDGLFETSEGNENDSIIDELDAGDAKPCTSTNEASRRVTISIQETDDGDLTSDRNLEHHAPKNAAISKEAVEKALGDVSHSMFQSFTQRKFGSIADQTRSFSQAKLRRSSKPRPVQTRNQLLSECSSQEKVVRYEKIMQELAISLLGEEHAGDPIVRIAADVASAAVSPANDPEKQHKSEKCVGLELITTNYDRGNLTSLLSEVQELSVMSFELPTSDSERPPQNSSHNVVQDSASSSGVHGRLRSSEIRDCVSLNSMSSHRTICCNAATSIHTSSLDSTAGSQVDFSAFVDPVWVEAIAPESRAQFYQSMLSASAANDGDSASLQTAQKFATICTVPYNKLSTVEIVSHRSSPDHVNDKSCRTTSSVDACVSNNWSAAATATSRKSYNEVTEESLGMSAILPELGQKVKNACNGKTPNQSLLLLVDAIFSSQQKLRWMKTILHFVEQQLSSSSSGSGLQSQTRTPTNNISRETTFSVKQTPLKSAAEERFSSNISSDCINEIYCVADKQKGKSDAKQLQHEPKSSGILLSVASSHKKDDEHQSSIIKPSVSPSSSYSSNSYDLMSAGNQESLAKLAALCEEVLASNANFANKRPKSEASSGGKIGKQQSRHRPNNNNKQQQRKDLVSMHSSSLTWGKSSTVRVRPSSVMMEHHGQNSGPAAANPFFSSWDNHYHNNNNNPHHHRQQQQQQNCVPSIDCSRSPYCPPFCCQSELTNWHCCSSSFPQHQSMQSSHLQNVHRDSFINTNRAKMDKIRQRQNFKKPSKSGSQDTSMRNQITLLHQRLSDVEAYFLKWSNMNKCVMFQGLVSVLLLALVNSQEFIQVSPVISDECIGCICEGSTSCDLSVKCTGGGYLCGPLLISRAYWTDGGQPVLKGNNKNQNGAFENCVQDPYCAAQTMRGYMSKFKQDCNGDGKIDCVDFAMIHKSGGYSCSTPIQETEYFKKFLSCKNLLNLD</sequence>
<gene>
    <name evidence="9" type="ORF">NMOB1V02_LOCUS3093</name>
</gene>
<feature type="compositionally biased region" description="Polar residues" evidence="8">
    <location>
        <begin position="628"/>
        <end position="648"/>
    </location>
</feature>
<keyword evidence="4" id="KW-0081">Bacteriolytic enzyme</keyword>
<dbReference type="EC" id="3.2.1.17" evidence="2"/>
<evidence type="ECO:0000256" key="8">
    <source>
        <dbReference type="SAM" id="MobiDB-lite"/>
    </source>
</evidence>
<feature type="region of interest" description="Disordered" evidence="8">
    <location>
        <begin position="617"/>
        <end position="648"/>
    </location>
</feature>
<feature type="compositionally biased region" description="Low complexity" evidence="8">
    <location>
        <begin position="617"/>
        <end position="627"/>
    </location>
</feature>
<dbReference type="Gene3D" id="1.10.530.10">
    <property type="match status" value="1"/>
</dbReference>
<dbReference type="PROSITE" id="PS51909">
    <property type="entry name" value="LYSOZYME_I"/>
    <property type="match status" value="1"/>
</dbReference>
<evidence type="ECO:0000256" key="2">
    <source>
        <dbReference type="ARBA" id="ARBA00012732"/>
    </source>
</evidence>
<dbReference type="GO" id="GO:0042742">
    <property type="term" value="P:defense response to bacterium"/>
    <property type="evidence" value="ECO:0007669"/>
    <property type="project" value="UniProtKB-KW"/>
</dbReference>
<dbReference type="InterPro" id="IPR018247">
    <property type="entry name" value="EF_Hand_1_Ca_BS"/>
</dbReference>
<evidence type="ECO:0000313" key="10">
    <source>
        <dbReference type="Proteomes" id="UP000678499"/>
    </source>
</evidence>
<evidence type="ECO:0000256" key="7">
    <source>
        <dbReference type="PIRSR" id="PIRSR608597-3"/>
    </source>
</evidence>
<dbReference type="PANTHER" id="PTHR11195:SF22">
    <property type="entry name" value="LYSOZYME"/>
    <property type="match status" value="1"/>
</dbReference>
<evidence type="ECO:0000256" key="4">
    <source>
        <dbReference type="ARBA" id="ARBA00022638"/>
    </source>
</evidence>
<keyword evidence="7" id="KW-1015">Disulfide bond</keyword>
<feature type="region of interest" description="Disordered" evidence="8">
    <location>
        <begin position="756"/>
        <end position="806"/>
    </location>
</feature>
<dbReference type="AlphaFoldDB" id="A0A7R9GC40"/>
<keyword evidence="10" id="KW-1185">Reference proteome</keyword>
<feature type="compositionally biased region" description="Polar residues" evidence="8">
    <location>
        <begin position="379"/>
        <end position="404"/>
    </location>
</feature>
<dbReference type="Pfam" id="PF05497">
    <property type="entry name" value="Destabilase"/>
    <property type="match status" value="1"/>
</dbReference>
<evidence type="ECO:0000313" key="9">
    <source>
        <dbReference type="EMBL" id="CAD7275294.1"/>
    </source>
</evidence>
<dbReference type="EMBL" id="CAJPEX010000390">
    <property type="protein sequence ID" value="CAG0915446.1"/>
    <property type="molecule type" value="Genomic_DNA"/>
</dbReference>
<reference evidence="9" key="1">
    <citation type="submission" date="2020-11" db="EMBL/GenBank/DDBJ databases">
        <authorList>
            <person name="Tran Van P."/>
        </authorList>
    </citation>
    <scope>NUCLEOTIDE SEQUENCE</scope>
</reference>
<feature type="region of interest" description="Disordered" evidence="8">
    <location>
        <begin position="377"/>
        <end position="407"/>
    </location>
</feature>
<accession>A0A7R9GC40</accession>
<evidence type="ECO:0000256" key="6">
    <source>
        <dbReference type="ARBA" id="ARBA00023295"/>
    </source>
</evidence>
<feature type="compositionally biased region" description="Low complexity" evidence="8">
    <location>
        <begin position="709"/>
        <end position="726"/>
    </location>
</feature>
<feature type="disulfide bond" evidence="7">
    <location>
        <begin position="996"/>
        <end position="1082"/>
    </location>
</feature>